<keyword evidence="10 11" id="KW-0472">Membrane</keyword>
<protein>
    <submittedName>
        <fullName evidence="14">Amino acid ABC transporter permease</fullName>
    </submittedName>
</protein>
<name>A0A2W5TSH7_9BACT</name>
<dbReference type="GO" id="GO:0043190">
    <property type="term" value="C:ATP-binding cassette (ABC) transporter complex"/>
    <property type="evidence" value="ECO:0007669"/>
    <property type="project" value="InterPro"/>
</dbReference>
<keyword evidence="6 11" id="KW-0812">Transmembrane</keyword>
<feature type="transmembrane region" description="Helical" evidence="11">
    <location>
        <begin position="461"/>
        <end position="482"/>
    </location>
</feature>
<evidence type="ECO:0000259" key="13">
    <source>
        <dbReference type="PROSITE" id="PS50928"/>
    </source>
</evidence>
<dbReference type="InterPro" id="IPR018313">
    <property type="entry name" value="SBP_3_CS"/>
</dbReference>
<dbReference type="SUPFAM" id="SSF161098">
    <property type="entry name" value="MetI-like"/>
    <property type="match status" value="1"/>
</dbReference>
<evidence type="ECO:0000256" key="1">
    <source>
        <dbReference type="ARBA" id="ARBA00004429"/>
    </source>
</evidence>
<keyword evidence="8" id="KW-0029">Amino-acid transport</keyword>
<evidence type="ECO:0000256" key="10">
    <source>
        <dbReference type="ARBA" id="ARBA00023136"/>
    </source>
</evidence>
<dbReference type="Pfam" id="PF00528">
    <property type="entry name" value="BPD_transp_1"/>
    <property type="match status" value="1"/>
</dbReference>
<feature type="transmembrane region" description="Helical" evidence="11">
    <location>
        <begin position="330"/>
        <end position="353"/>
    </location>
</feature>
<evidence type="ECO:0000256" key="11">
    <source>
        <dbReference type="RuleBase" id="RU363032"/>
    </source>
</evidence>
<keyword evidence="4 11" id="KW-0813">Transport</keyword>
<proteinExistence type="inferred from homology"/>
<dbReference type="CDD" id="cd06261">
    <property type="entry name" value="TM_PBP2"/>
    <property type="match status" value="1"/>
</dbReference>
<feature type="transmembrane region" description="Helical" evidence="11">
    <location>
        <begin position="294"/>
        <end position="318"/>
    </location>
</feature>
<feature type="signal peptide" evidence="12">
    <location>
        <begin position="1"/>
        <end position="17"/>
    </location>
</feature>
<dbReference type="PROSITE" id="PS01039">
    <property type="entry name" value="SBP_BACTERIAL_3"/>
    <property type="match status" value="1"/>
</dbReference>
<evidence type="ECO:0000256" key="3">
    <source>
        <dbReference type="ARBA" id="ARBA00010333"/>
    </source>
</evidence>
<organism evidence="14 15">
    <name type="scientific">Archangium gephyra</name>
    <dbReference type="NCBI Taxonomy" id="48"/>
    <lineage>
        <taxon>Bacteria</taxon>
        <taxon>Pseudomonadati</taxon>
        <taxon>Myxococcota</taxon>
        <taxon>Myxococcia</taxon>
        <taxon>Myxococcales</taxon>
        <taxon>Cystobacterineae</taxon>
        <taxon>Archangiaceae</taxon>
        <taxon>Archangium</taxon>
    </lineage>
</organism>
<accession>A0A2W5TSH7</accession>
<dbReference type="InterPro" id="IPR000515">
    <property type="entry name" value="MetI-like"/>
</dbReference>
<dbReference type="EMBL" id="QFQP01000001">
    <property type="protein sequence ID" value="PZR18590.1"/>
    <property type="molecule type" value="Genomic_DNA"/>
</dbReference>
<dbReference type="InterPro" id="IPR043429">
    <property type="entry name" value="ArtM/GltK/GlnP/TcyL/YhdX-like"/>
</dbReference>
<evidence type="ECO:0000256" key="8">
    <source>
        <dbReference type="ARBA" id="ARBA00022970"/>
    </source>
</evidence>
<dbReference type="SUPFAM" id="SSF53850">
    <property type="entry name" value="Periplasmic binding protein-like II"/>
    <property type="match status" value="1"/>
</dbReference>
<comment type="subcellular location">
    <subcellularLocation>
        <location evidence="1">Cell inner membrane</location>
        <topology evidence="1">Multi-pass membrane protein</topology>
    </subcellularLocation>
    <subcellularLocation>
        <location evidence="11">Cell membrane</location>
        <topology evidence="11">Multi-pass membrane protein</topology>
    </subcellularLocation>
</comment>
<dbReference type="GO" id="GO:0006865">
    <property type="term" value="P:amino acid transport"/>
    <property type="evidence" value="ECO:0007669"/>
    <property type="project" value="UniProtKB-KW"/>
</dbReference>
<keyword evidence="5" id="KW-1003">Cell membrane</keyword>
<feature type="domain" description="ABC transmembrane type-1" evidence="13">
    <location>
        <begin position="294"/>
        <end position="482"/>
    </location>
</feature>
<evidence type="ECO:0000256" key="5">
    <source>
        <dbReference type="ARBA" id="ARBA00022475"/>
    </source>
</evidence>
<evidence type="ECO:0000256" key="12">
    <source>
        <dbReference type="SAM" id="SignalP"/>
    </source>
</evidence>
<comment type="similarity">
    <text evidence="3">Belongs to the bacterial solute-binding protein 3 family.</text>
</comment>
<evidence type="ECO:0000313" key="15">
    <source>
        <dbReference type="Proteomes" id="UP000249061"/>
    </source>
</evidence>
<comment type="similarity">
    <text evidence="2">Belongs to the binding-protein-dependent transport system permease family. HisMQ subfamily.</text>
</comment>
<evidence type="ECO:0000313" key="14">
    <source>
        <dbReference type="EMBL" id="PZR18590.1"/>
    </source>
</evidence>
<evidence type="ECO:0000256" key="2">
    <source>
        <dbReference type="ARBA" id="ARBA00010072"/>
    </source>
</evidence>
<dbReference type="PROSITE" id="PS50928">
    <property type="entry name" value="ABC_TM1"/>
    <property type="match status" value="1"/>
</dbReference>
<dbReference type="Proteomes" id="UP000249061">
    <property type="component" value="Unassembled WGS sequence"/>
</dbReference>
<reference evidence="14 15" key="1">
    <citation type="submission" date="2017-08" db="EMBL/GenBank/DDBJ databases">
        <title>Infants hospitalized years apart are colonized by the same room-sourced microbial strains.</title>
        <authorList>
            <person name="Brooks B."/>
            <person name="Olm M.R."/>
            <person name="Firek B.A."/>
            <person name="Baker R."/>
            <person name="Thomas B.C."/>
            <person name="Morowitz M.J."/>
            <person name="Banfield J.F."/>
        </authorList>
    </citation>
    <scope>NUCLEOTIDE SEQUENCE [LARGE SCALE GENOMIC DNA]</scope>
    <source>
        <strain evidence="14">S2_003_000_R2_14</strain>
    </source>
</reference>
<dbReference type="SMART" id="SM00062">
    <property type="entry name" value="PBPb"/>
    <property type="match status" value="1"/>
</dbReference>
<dbReference type="CDD" id="cd13530">
    <property type="entry name" value="PBP2_peptides_like"/>
    <property type="match status" value="1"/>
</dbReference>
<gene>
    <name evidence="14" type="ORF">DI536_01535</name>
</gene>
<dbReference type="InterPro" id="IPR010065">
    <property type="entry name" value="AA_ABC_transptr_permease_3TM"/>
</dbReference>
<evidence type="ECO:0000256" key="6">
    <source>
        <dbReference type="ARBA" id="ARBA00022692"/>
    </source>
</evidence>
<dbReference type="Pfam" id="PF00497">
    <property type="entry name" value="SBP_bac_3"/>
    <property type="match status" value="1"/>
</dbReference>
<keyword evidence="9 11" id="KW-1133">Transmembrane helix</keyword>
<evidence type="ECO:0000256" key="4">
    <source>
        <dbReference type="ARBA" id="ARBA00022448"/>
    </source>
</evidence>
<dbReference type="Gene3D" id="3.40.190.10">
    <property type="entry name" value="Periplasmic binding protein-like II"/>
    <property type="match status" value="2"/>
</dbReference>
<dbReference type="InterPro" id="IPR035906">
    <property type="entry name" value="MetI-like_sf"/>
</dbReference>
<feature type="chain" id="PRO_5015915793" evidence="12">
    <location>
        <begin position="18"/>
        <end position="498"/>
    </location>
</feature>
<dbReference type="GO" id="GO:0022857">
    <property type="term" value="F:transmembrane transporter activity"/>
    <property type="evidence" value="ECO:0007669"/>
    <property type="project" value="InterPro"/>
</dbReference>
<evidence type="ECO:0000256" key="9">
    <source>
        <dbReference type="ARBA" id="ARBA00022989"/>
    </source>
</evidence>
<dbReference type="AlphaFoldDB" id="A0A2W5TSH7"/>
<comment type="caution">
    <text evidence="14">The sequence shown here is derived from an EMBL/GenBank/DDBJ whole genome shotgun (WGS) entry which is preliminary data.</text>
</comment>
<dbReference type="PANTHER" id="PTHR30614:SF0">
    <property type="entry name" value="L-CYSTINE TRANSPORT SYSTEM PERMEASE PROTEIN TCYL"/>
    <property type="match status" value="1"/>
</dbReference>
<evidence type="ECO:0000256" key="7">
    <source>
        <dbReference type="ARBA" id="ARBA00022729"/>
    </source>
</evidence>
<dbReference type="Gene3D" id="1.10.3720.10">
    <property type="entry name" value="MetI-like"/>
    <property type="match status" value="1"/>
</dbReference>
<dbReference type="InterPro" id="IPR001638">
    <property type="entry name" value="Solute-binding_3/MltF_N"/>
</dbReference>
<keyword evidence="7 12" id="KW-0732">Signal</keyword>
<dbReference type="NCBIfam" id="TIGR01726">
    <property type="entry name" value="HEQRo_perm_3TM"/>
    <property type="match status" value="1"/>
</dbReference>
<dbReference type="PANTHER" id="PTHR30614">
    <property type="entry name" value="MEMBRANE COMPONENT OF AMINO ACID ABC TRANSPORTER"/>
    <property type="match status" value="1"/>
</dbReference>
<sequence>MARALTLIVVLAASSHAAQPLTWGADAQGGAPYVFQDPMDPNRLVGFEVELASLIAQRLGRQARPVQGPWDRLLELLARGDFDLALNGIEVAEEKRRIVLLSRPYFAAGEVLTIRRGDTNAPRSLEALKGRKVGTLPGSMASRILDRAEADVRTYEGGANEIYDDLKSGRLDGVLLDEPIARYYGDIDDAFERVPGSFGEVQYAVALRHDDHELLAQVNGALEVMEKDGSLRALYEKWGVWSAETARLFGDSKSSSGTSVELERWRAAVGKLPSFTERLTSRYPAMLPLFVKGAALTLAVSVCAMLLAVLLGVSLALARRFGPAPVRWLAIAYIEFFRGTPLLIQLTVVYFGLPELGLKLHPFVAGVVALALNYAAAEAENYRAGLESVPRGQLEASSVLGLSTWQTLRHVVGPQALRISIPPMTNDFIALLKDSSLVSIVTLTELTKTYTNLANSTRDHLGLGLVVAAFYLLLGLPFARLARAAEKHFGKHLHREAA</sequence>